<sequence>MRLFSSRSWFFCCLAICDFSFSQITHPQLFPSDDDKLLKNSTTVSQLETTEHSSTDNPTTTAPVVTSSDSLLSSTTSAEASEPSTTNVTTTSNDNQSTDSSQALITADPTFQRSTESVLVSSEEPTVPTETSDGVDNTSIFEAQSTAIEPRVTSNFPTPLTEWYTPTVARTTRRYPATAANVPRPIQAVQPRPSVEINLPGVGPGGGSNFFGDLLSSIAEGVQTYVGQAISSIPLPRFEDVAPNHPPFSLQLDNMNALPAPFQNLLNPCPLCETLDLTKVSGTWDIVYASENFIRSTLKDVGDIAGQLAEARNSPVTLAPRTFFSAYQTRRTISCAQIAFEDPIVFESLVDFPLRIGYTDGDIQRKVAGSMRFAGNGKYLLLIPEVIEFSARLCSSYSNIVAPNKLQQLTVGPETIVFVDMSGFPGCTNYIVLTKNSPQFFAELDEVVRDYIRRRRADTSSNPLQLISCSKLSRVQV</sequence>
<feature type="chain" id="PRO_5037318510" evidence="2">
    <location>
        <begin position="28"/>
        <end position="477"/>
    </location>
</feature>
<evidence type="ECO:0000313" key="3">
    <source>
        <dbReference type="Proteomes" id="UP000887566"/>
    </source>
</evidence>
<proteinExistence type="predicted"/>
<feature type="region of interest" description="Disordered" evidence="1">
    <location>
        <begin position="44"/>
        <end position="137"/>
    </location>
</feature>
<accession>A0A914VP59</accession>
<protein>
    <submittedName>
        <fullName evidence="4">Uncharacterized protein</fullName>
    </submittedName>
</protein>
<keyword evidence="3" id="KW-1185">Reference proteome</keyword>
<evidence type="ECO:0000313" key="4">
    <source>
        <dbReference type="WBParaSite" id="PSAMB.scaffold218size64478.g3704.t1"/>
    </source>
</evidence>
<evidence type="ECO:0000256" key="2">
    <source>
        <dbReference type="SAM" id="SignalP"/>
    </source>
</evidence>
<feature type="compositionally biased region" description="Polar residues" evidence="1">
    <location>
        <begin position="109"/>
        <end position="137"/>
    </location>
</feature>
<name>A0A914VP59_9BILA</name>
<evidence type="ECO:0000256" key="1">
    <source>
        <dbReference type="SAM" id="MobiDB-lite"/>
    </source>
</evidence>
<dbReference type="WBParaSite" id="PSAMB.scaffold218size64478.g3704.t1">
    <property type="protein sequence ID" value="PSAMB.scaffold218size64478.g3704.t1"/>
    <property type="gene ID" value="PSAMB.scaffold218size64478.g3704"/>
</dbReference>
<dbReference type="Proteomes" id="UP000887566">
    <property type="component" value="Unplaced"/>
</dbReference>
<feature type="compositionally biased region" description="Low complexity" evidence="1">
    <location>
        <begin position="63"/>
        <end position="102"/>
    </location>
</feature>
<dbReference type="AlphaFoldDB" id="A0A914VP59"/>
<organism evidence="3 4">
    <name type="scientific">Plectus sambesii</name>
    <dbReference type="NCBI Taxonomy" id="2011161"/>
    <lineage>
        <taxon>Eukaryota</taxon>
        <taxon>Metazoa</taxon>
        <taxon>Ecdysozoa</taxon>
        <taxon>Nematoda</taxon>
        <taxon>Chromadorea</taxon>
        <taxon>Plectida</taxon>
        <taxon>Plectina</taxon>
        <taxon>Plectoidea</taxon>
        <taxon>Plectidae</taxon>
        <taxon>Plectus</taxon>
    </lineage>
</organism>
<reference evidence="4" key="1">
    <citation type="submission" date="2022-11" db="UniProtKB">
        <authorList>
            <consortium name="WormBaseParasite"/>
        </authorList>
    </citation>
    <scope>IDENTIFICATION</scope>
</reference>
<feature type="signal peptide" evidence="2">
    <location>
        <begin position="1"/>
        <end position="27"/>
    </location>
</feature>
<keyword evidence="2" id="KW-0732">Signal</keyword>